<comment type="caution">
    <text evidence="2">The sequence shown here is derived from an EMBL/GenBank/DDBJ whole genome shotgun (WGS) entry which is preliminary data.</text>
</comment>
<gene>
    <name evidence="2" type="ORF">FE810_12290</name>
</gene>
<keyword evidence="1" id="KW-0472">Membrane</keyword>
<proteinExistence type="predicted"/>
<dbReference type="RefSeq" id="WP_138320368.1">
    <property type="nucleotide sequence ID" value="NZ_VCBC01000012.1"/>
</dbReference>
<keyword evidence="1" id="KW-0812">Transmembrane</keyword>
<evidence type="ECO:0000313" key="3">
    <source>
        <dbReference type="Proteomes" id="UP000307790"/>
    </source>
</evidence>
<organism evidence="2 3">
    <name type="scientific">Thalassotalea litorea</name>
    <dbReference type="NCBI Taxonomy" id="2020715"/>
    <lineage>
        <taxon>Bacteria</taxon>
        <taxon>Pseudomonadati</taxon>
        <taxon>Pseudomonadota</taxon>
        <taxon>Gammaproteobacteria</taxon>
        <taxon>Alteromonadales</taxon>
        <taxon>Colwelliaceae</taxon>
        <taxon>Thalassotalea</taxon>
    </lineage>
</organism>
<dbReference type="AlphaFoldDB" id="A0A5R9IEX8"/>
<sequence length="242" mass="27531">MSNNKSDFDNELQNTYQDFKAENRLSGSQKEALFEGIEQVSHNTQDTVQHGFLSHYRRFSYVKPLILCSIALVLIVPIFSLIKEQTQIIKPAPDIMAEVHFEEYLVSDDEATPARLAITLPQLPMSTRPEIILTEIAASTPEQKLSNFNQLIENLKQQAVSATQLAGLDFADELRQGRLVQLDGDWFIEFCDERRELLRNEVIEHSLLAANQKQQSDMTFDVYSNQNGVIALLQNSQPLMCD</sequence>
<keyword evidence="3" id="KW-1185">Reference proteome</keyword>
<keyword evidence="1" id="KW-1133">Transmembrane helix</keyword>
<feature type="transmembrane region" description="Helical" evidence="1">
    <location>
        <begin position="61"/>
        <end position="82"/>
    </location>
</feature>
<name>A0A5R9IEX8_9GAMM</name>
<protein>
    <submittedName>
        <fullName evidence="2">Uncharacterized protein</fullName>
    </submittedName>
</protein>
<dbReference type="EMBL" id="VCBC01000012">
    <property type="protein sequence ID" value="TLU64085.1"/>
    <property type="molecule type" value="Genomic_DNA"/>
</dbReference>
<dbReference type="OrthoDB" id="6398635at2"/>
<reference evidence="2 3" key="1">
    <citation type="submission" date="2019-05" db="EMBL/GenBank/DDBJ databases">
        <title>Genome sequences of Thalassotalea litorea 1K03283.</title>
        <authorList>
            <person name="Zhang D."/>
        </authorList>
    </citation>
    <scope>NUCLEOTIDE SEQUENCE [LARGE SCALE GENOMIC DNA]</scope>
    <source>
        <strain evidence="2 3">MCCC 1K03283</strain>
    </source>
</reference>
<evidence type="ECO:0000256" key="1">
    <source>
        <dbReference type="SAM" id="Phobius"/>
    </source>
</evidence>
<dbReference type="Proteomes" id="UP000307790">
    <property type="component" value="Unassembled WGS sequence"/>
</dbReference>
<accession>A0A5R9IEX8</accession>
<evidence type="ECO:0000313" key="2">
    <source>
        <dbReference type="EMBL" id="TLU64085.1"/>
    </source>
</evidence>